<gene>
    <name evidence="2" type="ORF">D9K80_13910</name>
</gene>
<evidence type="ECO:0000256" key="1">
    <source>
        <dbReference type="SAM" id="MobiDB-lite"/>
    </source>
</evidence>
<dbReference type="Pfam" id="PF10045">
    <property type="entry name" value="DUF2280"/>
    <property type="match status" value="1"/>
</dbReference>
<feature type="region of interest" description="Disordered" evidence="1">
    <location>
        <begin position="115"/>
        <end position="151"/>
    </location>
</feature>
<dbReference type="AlphaFoldDB" id="A0A498CWD5"/>
<name>A0A498CWD5_9GAMM</name>
<feature type="compositionally biased region" description="Polar residues" evidence="1">
    <location>
        <begin position="117"/>
        <end position="128"/>
    </location>
</feature>
<dbReference type="Proteomes" id="UP000267166">
    <property type="component" value="Unassembled WGS sequence"/>
</dbReference>
<evidence type="ECO:0000313" key="3">
    <source>
        <dbReference type="Proteomes" id="UP000267166"/>
    </source>
</evidence>
<dbReference type="RefSeq" id="WP_121594757.1">
    <property type="nucleotide sequence ID" value="NZ_RCHD01000038.1"/>
</dbReference>
<sequence>MAALRKEVKLFIVRSLAQFNTPEETARLVNEEYKNLNVSRQQCERYDPTKRAGKDLSTELKKEFEATRKDFLGKPENIPIANLVVRLQRYENMFQGTKNNALRLKIQEQAAKDMGGQFTNKTESSIKNEVSYPSGLGHFYGRKTSNPESST</sequence>
<accession>A0A498CWD5</accession>
<proteinExistence type="predicted"/>
<dbReference type="InterPro" id="IPR018738">
    <property type="entry name" value="DUF2280"/>
</dbReference>
<comment type="caution">
    <text evidence="2">The sequence shown here is derived from an EMBL/GenBank/DDBJ whole genome shotgun (WGS) entry which is preliminary data.</text>
</comment>
<organism evidence="2 3">
    <name type="scientific">Acinetobacter cumulans</name>
    <dbReference type="NCBI Taxonomy" id="2136182"/>
    <lineage>
        <taxon>Bacteria</taxon>
        <taxon>Pseudomonadati</taxon>
        <taxon>Pseudomonadota</taxon>
        <taxon>Gammaproteobacteria</taxon>
        <taxon>Moraxellales</taxon>
        <taxon>Moraxellaceae</taxon>
        <taxon>Acinetobacter</taxon>
    </lineage>
</organism>
<protein>
    <submittedName>
        <fullName evidence="2">DUF2280 domain-containing protein</fullName>
    </submittedName>
</protein>
<dbReference type="EMBL" id="RCHD01000038">
    <property type="protein sequence ID" value="RLL32511.1"/>
    <property type="molecule type" value="Genomic_DNA"/>
</dbReference>
<reference evidence="2 3" key="1">
    <citation type="submission" date="2018-09" db="EMBL/GenBank/DDBJ databases">
        <title>The draft genome of Acinetobacter sp. strains.</title>
        <authorList>
            <person name="Qin J."/>
            <person name="Feng Y."/>
            <person name="Zong Z."/>
        </authorList>
    </citation>
    <scope>NUCLEOTIDE SEQUENCE [LARGE SCALE GENOMIC DNA]</scope>
    <source>
        <strain evidence="2 3">WCHAc060003</strain>
    </source>
</reference>
<evidence type="ECO:0000313" key="2">
    <source>
        <dbReference type="EMBL" id="RLL32511.1"/>
    </source>
</evidence>